<keyword evidence="4" id="KW-0997">Cell inner membrane</keyword>
<feature type="transmembrane region" description="Helical" evidence="8">
    <location>
        <begin position="65"/>
        <end position="87"/>
    </location>
</feature>
<keyword evidence="7 8" id="KW-0472">Membrane</keyword>
<evidence type="ECO:0000256" key="6">
    <source>
        <dbReference type="ARBA" id="ARBA00022989"/>
    </source>
</evidence>
<evidence type="ECO:0000256" key="7">
    <source>
        <dbReference type="ARBA" id="ARBA00023136"/>
    </source>
</evidence>
<reference evidence="10" key="1">
    <citation type="submission" date="2022-07" db="EMBL/GenBank/DDBJ databases">
        <authorList>
            <person name="Kouya T."/>
            <person name="Ishiyama Y."/>
        </authorList>
    </citation>
    <scope>NUCLEOTIDE SEQUENCE</scope>
    <source>
        <strain evidence="10">WR16-4</strain>
    </source>
</reference>
<evidence type="ECO:0000256" key="2">
    <source>
        <dbReference type="ARBA" id="ARBA00022448"/>
    </source>
</evidence>
<dbReference type="InterPro" id="IPR035906">
    <property type="entry name" value="MetI-like_sf"/>
</dbReference>
<evidence type="ECO:0000313" key="11">
    <source>
        <dbReference type="Proteomes" id="UP001144204"/>
    </source>
</evidence>
<dbReference type="CDD" id="cd06261">
    <property type="entry name" value="TM_PBP2"/>
    <property type="match status" value="1"/>
</dbReference>
<feature type="transmembrane region" description="Helical" evidence="8">
    <location>
        <begin position="99"/>
        <end position="120"/>
    </location>
</feature>
<dbReference type="GO" id="GO:0055085">
    <property type="term" value="P:transmembrane transport"/>
    <property type="evidence" value="ECO:0007669"/>
    <property type="project" value="InterPro"/>
</dbReference>
<feature type="transmembrane region" description="Helical" evidence="8">
    <location>
        <begin position="186"/>
        <end position="209"/>
    </location>
</feature>
<evidence type="ECO:0000256" key="8">
    <source>
        <dbReference type="RuleBase" id="RU363032"/>
    </source>
</evidence>
<keyword evidence="5 8" id="KW-0812">Transmembrane</keyword>
<sequence>MHSHKVLNVIGTVAILFLVFPLIFIIITSFGTGSTIEFPIKGFTFNWYLHILDQPDMISGLETSLLVSFIASAFGLLIGIPAVYAMFRGGIHHTAWFQMLFLSPTFLPEVVIGFSLYQGLIITLHWPMMISLIVGYFLLGFPFVIRLVGAGLNMMDPHMEEAAWISGCSRLKGFFKIVLPNIKSSIAAAFIFSFINSFNSIPVTLFLSGPGFNMLPTSILNYMQENYDPTISAISVILMLITTLIMMLINHFMGLNRLLK</sequence>
<comment type="subcellular location">
    <subcellularLocation>
        <location evidence="1">Cell inner membrane</location>
        <topology evidence="1">Multi-pass membrane protein</topology>
    </subcellularLocation>
    <subcellularLocation>
        <location evidence="8">Cell membrane</location>
        <topology evidence="8">Multi-pass membrane protein</topology>
    </subcellularLocation>
</comment>
<evidence type="ECO:0000256" key="4">
    <source>
        <dbReference type="ARBA" id="ARBA00022519"/>
    </source>
</evidence>
<organism evidence="10 11">
    <name type="scientific">Philodulcilactobacillus myokoensis</name>
    <dbReference type="NCBI Taxonomy" id="2929573"/>
    <lineage>
        <taxon>Bacteria</taxon>
        <taxon>Bacillati</taxon>
        <taxon>Bacillota</taxon>
        <taxon>Bacilli</taxon>
        <taxon>Lactobacillales</taxon>
        <taxon>Lactobacillaceae</taxon>
        <taxon>Philodulcilactobacillus</taxon>
    </lineage>
</organism>
<comment type="caution">
    <text evidence="10">The sequence shown here is derived from an EMBL/GenBank/DDBJ whole genome shotgun (WGS) entry which is preliminary data.</text>
</comment>
<dbReference type="AlphaFoldDB" id="A0A9W6ERM6"/>
<reference evidence="10" key="2">
    <citation type="journal article" date="2023" name="PLoS ONE">
        <title>Philodulcilactobacillus myokoensis gen. nov., sp. nov., a fructophilic, acidophilic, and agar-phobic lactic acid bacterium isolated from fermented vegetable extracts.</title>
        <authorList>
            <person name="Kouya T."/>
            <person name="Ishiyama Y."/>
            <person name="Ohashi S."/>
            <person name="Kumakubo R."/>
            <person name="Yamazaki T."/>
            <person name="Otaki T."/>
        </authorList>
    </citation>
    <scope>NUCLEOTIDE SEQUENCE</scope>
    <source>
        <strain evidence="10">WR16-4</strain>
    </source>
</reference>
<feature type="transmembrane region" description="Helical" evidence="8">
    <location>
        <begin position="126"/>
        <end position="149"/>
    </location>
</feature>
<dbReference type="PROSITE" id="PS50928">
    <property type="entry name" value="ABC_TM1"/>
    <property type="match status" value="1"/>
</dbReference>
<dbReference type="EMBL" id="BRPL01000002">
    <property type="protein sequence ID" value="GLB46461.1"/>
    <property type="molecule type" value="Genomic_DNA"/>
</dbReference>
<keyword evidence="3" id="KW-1003">Cell membrane</keyword>
<comment type="similarity">
    <text evidence="8">Belongs to the binding-protein-dependent transport system permease family.</text>
</comment>
<dbReference type="Proteomes" id="UP001144204">
    <property type="component" value="Unassembled WGS sequence"/>
</dbReference>
<dbReference type="PANTHER" id="PTHR43357">
    <property type="entry name" value="INNER MEMBRANE ABC TRANSPORTER PERMEASE PROTEIN YDCV"/>
    <property type="match status" value="1"/>
</dbReference>
<dbReference type="Gene3D" id="1.10.3720.10">
    <property type="entry name" value="MetI-like"/>
    <property type="match status" value="1"/>
</dbReference>
<gene>
    <name evidence="10" type="ORF">WR164_04400</name>
</gene>
<dbReference type="InterPro" id="IPR000515">
    <property type="entry name" value="MetI-like"/>
</dbReference>
<feature type="transmembrane region" description="Helical" evidence="8">
    <location>
        <begin position="229"/>
        <end position="250"/>
    </location>
</feature>
<feature type="domain" description="ABC transmembrane type-1" evidence="9">
    <location>
        <begin position="61"/>
        <end position="249"/>
    </location>
</feature>
<dbReference type="PANTHER" id="PTHR43357:SF4">
    <property type="entry name" value="INNER MEMBRANE ABC TRANSPORTER PERMEASE PROTEIN YDCV"/>
    <property type="match status" value="1"/>
</dbReference>
<dbReference type="SUPFAM" id="SSF161098">
    <property type="entry name" value="MetI-like"/>
    <property type="match status" value="1"/>
</dbReference>
<feature type="transmembrane region" description="Helical" evidence="8">
    <location>
        <begin position="7"/>
        <end position="30"/>
    </location>
</feature>
<protein>
    <submittedName>
        <fullName evidence="10">Spermidine/putrescine ABC transporter permease</fullName>
    </submittedName>
</protein>
<evidence type="ECO:0000256" key="5">
    <source>
        <dbReference type="ARBA" id="ARBA00022692"/>
    </source>
</evidence>
<evidence type="ECO:0000313" key="10">
    <source>
        <dbReference type="EMBL" id="GLB46461.1"/>
    </source>
</evidence>
<evidence type="ECO:0000259" key="9">
    <source>
        <dbReference type="PROSITE" id="PS50928"/>
    </source>
</evidence>
<name>A0A9W6ERM6_9LACO</name>
<keyword evidence="11" id="KW-1185">Reference proteome</keyword>
<accession>A0A9W6ERM6</accession>
<keyword evidence="2 8" id="KW-0813">Transport</keyword>
<evidence type="ECO:0000256" key="1">
    <source>
        <dbReference type="ARBA" id="ARBA00004429"/>
    </source>
</evidence>
<keyword evidence="6 8" id="KW-1133">Transmembrane helix</keyword>
<dbReference type="GO" id="GO:0005886">
    <property type="term" value="C:plasma membrane"/>
    <property type="evidence" value="ECO:0007669"/>
    <property type="project" value="UniProtKB-SubCell"/>
</dbReference>
<dbReference type="Pfam" id="PF00528">
    <property type="entry name" value="BPD_transp_1"/>
    <property type="match status" value="1"/>
</dbReference>
<evidence type="ECO:0000256" key="3">
    <source>
        <dbReference type="ARBA" id="ARBA00022475"/>
    </source>
</evidence>
<proteinExistence type="inferred from homology"/>